<name>A0ABD0P4M4_CIRMR</name>
<evidence type="ECO:0000256" key="1">
    <source>
        <dbReference type="SAM" id="MobiDB-lite"/>
    </source>
</evidence>
<evidence type="ECO:0000313" key="2">
    <source>
        <dbReference type="EMBL" id="KAL0168091.1"/>
    </source>
</evidence>
<dbReference type="AlphaFoldDB" id="A0ABD0P4M4"/>
<feature type="region of interest" description="Disordered" evidence="1">
    <location>
        <begin position="42"/>
        <end position="63"/>
    </location>
</feature>
<dbReference type="EMBL" id="JAMKFB020000018">
    <property type="protein sequence ID" value="KAL0168091.1"/>
    <property type="molecule type" value="Genomic_DNA"/>
</dbReference>
<protein>
    <submittedName>
        <fullName evidence="2">Uncharacterized protein</fullName>
    </submittedName>
</protein>
<feature type="non-terminal residue" evidence="2">
    <location>
        <position position="1"/>
    </location>
</feature>
<gene>
    <name evidence="2" type="ORF">M9458_036313</name>
</gene>
<evidence type="ECO:0000313" key="3">
    <source>
        <dbReference type="Proteomes" id="UP001529510"/>
    </source>
</evidence>
<comment type="caution">
    <text evidence="2">The sequence shown here is derived from an EMBL/GenBank/DDBJ whole genome shotgun (WGS) entry which is preliminary data.</text>
</comment>
<reference evidence="2 3" key="1">
    <citation type="submission" date="2024-05" db="EMBL/GenBank/DDBJ databases">
        <title>Genome sequencing and assembly of Indian major carp, Cirrhinus mrigala (Hamilton, 1822).</title>
        <authorList>
            <person name="Mohindra V."/>
            <person name="Chowdhury L.M."/>
            <person name="Lal K."/>
            <person name="Jena J.K."/>
        </authorList>
    </citation>
    <scope>NUCLEOTIDE SEQUENCE [LARGE SCALE GENOMIC DNA]</scope>
    <source>
        <strain evidence="2">CM1030</strain>
        <tissue evidence="2">Blood</tissue>
    </source>
</reference>
<proteinExistence type="predicted"/>
<keyword evidence="3" id="KW-1185">Reference proteome</keyword>
<feature type="non-terminal residue" evidence="2">
    <location>
        <position position="63"/>
    </location>
</feature>
<organism evidence="2 3">
    <name type="scientific">Cirrhinus mrigala</name>
    <name type="common">Mrigala</name>
    <dbReference type="NCBI Taxonomy" id="683832"/>
    <lineage>
        <taxon>Eukaryota</taxon>
        <taxon>Metazoa</taxon>
        <taxon>Chordata</taxon>
        <taxon>Craniata</taxon>
        <taxon>Vertebrata</taxon>
        <taxon>Euteleostomi</taxon>
        <taxon>Actinopterygii</taxon>
        <taxon>Neopterygii</taxon>
        <taxon>Teleostei</taxon>
        <taxon>Ostariophysi</taxon>
        <taxon>Cypriniformes</taxon>
        <taxon>Cyprinidae</taxon>
        <taxon>Labeoninae</taxon>
        <taxon>Labeonini</taxon>
        <taxon>Cirrhinus</taxon>
    </lineage>
</organism>
<accession>A0ABD0P4M4</accession>
<sequence length="63" mass="6530">FSDPLADLNVEAMSSDKESGDSGSQNDLSKILALPSPADFMSPAPSALPKLMTPDAFMTPSTS</sequence>
<feature type="region of interest" description="Disordered" evidence="1">
    <location>
        <begin position="1"/>
        <end position="30"/>
    </location>
</feature>
<dbReference type="Proteomes" id="UP001529510">
    <property type="component" value="Unassembled WGS sequence"/>
</dbReference>